<name>A0A9P6WBC4_MAUEX</name>
<dbReference type="AlphaFoldDB" id="A0A9P6WBC4"/>
<dbReference type="PROSITE" id="PS00626">
    <property type="entry name" value="RCC1_2"/>
    <property type="match status" value="1"/>
</dbReference>
<gene>
    <name evidence="3" type="ORF">C6P45_004895</name>
</gene>
<evidence type="ECO:0000256" key="1">
    <source>
        <dbReference type="PROSITE-ProRule" id="PRU00235"/>
    </source>
</evidence>
<accession>A0A9P6WBC4</accession>
<sequence length="599" mass="67870">MLGLSRSGIVVQRTALKPFLLKNTLTRRFLINEPKYDEAEILAKGINNKEFKTRRSGPILNNGRDTVQPSNEVTLQRIKKLQNGSLLFLSLLGVTLGVSYYIYDRNDKLNRLKDEEEWAQISSGSIKKSRKKSRKKKKTVSKPIVPLDQLDSTHPGLYVWGSLTNDTEWNDIPKRIPLFDNMLLRDVCLIDKTKNLVLTDNGDLLNWDSTNPEILDPILRGQNLIKIKESNNVLYGLSQTGEILVIPLKDMAIIQDQYVTSKKRIGILPRIPKINSYNSYSLKLDTRSLFDSRLNEKKIIDFDTGSTHLVFLSDAAKVYSCATGYAESKAQVSRGQFGIPTLSQYSKYPNLNEPYEVELLNKAIVNNLVEFRKIKQIACGDYHTIAIDSLGNLFTFGWNRFGQLGFNISYENEVVPYPKQIPINIFIPFFNESTNDGGNVPILSKFNLECVDIGCCKETTYVTIKNSLNECKYFSMGNGLNGELGDGSYRNSQYQPTRVKFEGLVQKWISNKDANHVVSEMKDGSIDSWGLNDRGQLGSWQSKKVKINKPMGIPLLIEPGVTYDEETKIETLPRLHIDLTKQNISVGKDSTCIYWKSSK</sequence>
<feature type="repeat" description="RCC1" evidence="1">
    <location>
        <begin position="324"/>
        <end position="390"/>
    </location>
</feature>
<keyword evidence="2" id="KW-0812">Transmembrane</keyword>
<dbReference type="InterPro" id="IPR053245">
    <property type="entry name" value="MitoProcess-Associated"/>
</dbReference>
<keyword evidence="2" id="KW-1133">Transmembrane helix</keyword>
<dbReference type="PANTHER" id="PTHR47563">
    <property type="entry name" value="PROTEIN FMP25, MITOCHONDRIAL"/>
    <property type="match status" value="1"/>
</dbReference>
<organism evidence="3 4">
    <name type="scientific">Maudiozyma exigua</name>
    <name type="common">Yeast</name>
    <name type="synonym">Kazachstania exigua</name>
    <dbReference type="NCBI Taxonomy" id="34358"/>
    <lineage>
        <taxon>Eukaryota</taxon>
        <taxon>Fungi</taxon>
        <taxon>Dikarya</taxon>
        <taxon>Ascomycota</taxon>
        <taxon>Saccharomycotina</taxon>
        <taxon>Saccharomycetes</taxon>
        <taxon>Saccharomycetales</taxon>
        <taxon>Saccharomycetaceae</taxon>
        <taxon>Maudiozyma</taxon>
    </lineage>
</organism>
<keyword evidence="4" id="KW-1185">Reference proteome</keyword>
<dbReference type="SUPFAM" id="SSF50985">
    <property type="entry name" value="RCC1/BLIP-II"/>
    <property type="match status" value="1"/>
</dbReference>
<dbReference type="GO" id="GO:0034551">
    <property type="term" value="P:mitochondrial respiratory chain complex III assembly"/>
    <property type="evidence" value="ECO:0007669"/>
    <property type="project" value="TreeGrafter"/>
</dbReference>
<dbReference type="PANTHER" id="PTHR47563:SF1">
    <property type="entry name" value="PROTEIN FMP25, MITOCHONDRIAL"/>
    <property type="match status" value="1"/>
</dbReference>
<dbReference type="EMBL" id="PUHR01000074">
    <property type="protein sequence ID" value="KAG0668242.1"/>
    <property type="molecule type" value="Genomic_DNA"/>
</dbReference>
<evidence type="ECO:0000313" key="4">
    <source>
        <dbReference type="Proteomes" id="UP000750334"/>
    </source>
</evidence>
<dbReference type="Proteomes" id="UP000750334">
    <property type="component" value="Unassembled WGS sequence"/>
</dbReference>
<reference evidence="3 4" key="1">
    <citation type="submission" date="2020-11" db="EMBL/GenBank/DDBJ databases">
        <title>Kefir isolates.</title>
        <authorList>
            <person name="Marcisauskas S."/>
            <person name="Kim Y."/>
            <person name="Blasche S."/>
        </authorList>
    </citation>
    <scope>NUCLEOTIDE SEQUENCE [LARGE SCALE GENOMIC DNA]</scope>
    <source>
        <strain evidence="3 4">OG2</strain>
    </source>
</reference>
<evidence type="ECO:0000313" key="3">
    <source>
        <dbReference type="EMBL" id="KAG0668242.1"/>
    </source>
</evidence>
<proteinExistence type="predicted"/>
<feature type="transmembrane region" description="Helical" evidence="2">
    <location>
        <begin position="86"/>
        <end position="103"/>
    </location>
</feature>
<evidence type="ECO:0008006" key="5">
    <source>
        <dbReference type="Google" id="ProtNLM"/>
    </source>
</evidence>
<dbReference type="InterPro" id="IPR000408">
    <property type="entry name" value="Reg_chr_condens"/>
</dbReference>
<dbReference type="PROSITE" id="PS50012">
    <property type="entry name" value="RCC1_3"/>
    <property type="match status" value="1"/>
</dbReference>
<comment type="caution">
    <text evidence="3">The sequence shown here is derived from an EMBL/GenBank/DDBJ whole genome shotgun (WGS) entry which is preliminary data.</text>
</comment>
<dbReference type="Gene3D" id="2.130.10.30">
    <property type="entry name" value="Regulator of chromosome condensation 1/beta-lactamase-inhibitor protein II"/>
    <property type="match status" value="1"/>
</dbReference>
<keyword evidence="2" id="KW-0472">Membrane</keyword>
<protein>
    <recommendedName>
        <fullName evidence="5">Protein FMP25, mitochondrial</fullName>
    </recommendedName>
</protein>
<evidence type="ECO:0000256" key="2">
    <source>
        <dbReference type="SAM" id="Phobius"/>
    </source>
</evidence>
<dbReference type="Pfam" id="PF13540">
    <property type="entry name" value="RCC1_2"/>
    <property type="match status" value="1"/>
</dbReference>
<dbReference type="GO" id="GO:0005743">
    <property type="term" value="C:mitochondrial inner membrane"/>
    <property type="evidence" value="ECO:0007669"/>
    <property type="project" value="TreeGrafter"/>
</dbReference>
<dbReference type="OrthoDB" id="10256179at2759"/>
<dbReference type="InterPro" id="IPR009091">
    <property type="entry name" value="RCC1/BLIP-II"/>
</dbReference>